<dbReference type="Gene3D" id="3.30.565.10">
    <property type="entry name" value="Histidine kinase-like ATPase, C-terminal domain"/>
    <property type="match status" value="1"/>
</dbReference>
<dbReference type="GO" id="GO:0000155">
    <property type="term" value="F:phosphorelay sensor kinase activity"/>
    <property type="evidence" value="ECO:0007669"/>
    <property type="project" value="InterPro"/>
</dbReference>
<accession>A0A1F6C3W2</accession>
<organism evidence="7 8">
    <name type="scientific">Handelsmanbacteria sp. (strain RIFCSPLOWO2_12_FULL_64_10)</name>
    <dbReference type="NCBI Taxonomy" id="1817868"/>
    <lineage>
        <taxon>Bacteria</taxon>
        <taxon>Candidatus Handelsmaniibacteriota</taxon>
    </lineage>
</organism>
<keyword evidence="5" id="KW-1133">Transmembrane helix</keyword>
<comment type="caution">
    <text evidence="7">The sequence shown here is derived from an EMBL/GenBank/DDBJ whole genome shotgun (WGS) entry which is preliminary data.</text>
</comment>
<dbReference type="EMBL" id="MFKF01000426">
    <property type="protein sequence ID" value="OGG43758.1"/>
    <property type="molecule type" value="Genomic_DNA"/>
</dbReference>
<feature type="transmembrane region" description="Helical" evidence="5">
    <location>
        <begin position="321"/>
        <end position="344"/>
    </location>
</feature>
<evidence type="ECO:0000313" key="7">
    <source>
        <dbReference type="EMBL" id="OGG43758.1"/>
    </source>
</evidence>
<keyword evidence="5" id="KW-0812">Transmembrane</keyword>
<keyword evidence="3" id="KW-0597">Phosphoprotein</keyword>
<sequence length="621" mass="68793">MSRYDGKSFTTFTTQDGLGNVVRSIFQDREGVLWFGTDGGGVSRYDGKTFTTFTTKDGLANNNVGLVFQDREGALWFGTFDSGVSRYDGQKFTTFTTRGGLASNWVRSILQDREGHLWFGTFGGGATCYDGKTFTAFTAEDGLGSNGVMSIFQDREGHLWFGTNGGVSRYDGQTFQTLTRQDGLASNGVYSIFQDREGYLWFGTLGGDVTRYRSPKPSPPPVFIDAVVADQRYEKVSELAVPSSVGLTVFEFHGKSFKTRPEAMIYRYRLNGYDKDWKTTHTRRVEYSDLPRGTYTFEVQAVDRDLVYSEKPATVTLRIHLPYMLVGLWSALSIAVALVAWQTARVVRRDRRLREANTALSAANKDLFGLNRELQQTLKEKEEAQQQLIQAERMAAVGELVAGSAHELNNPMAVASSLMQSTVEILKEDTPEELAQDRAMVIQNLQVGLKDLNRAKDIVASLLSLSDRTTSYTEAVQVNIVADDALRMLKGRYNEAKVQIVKDYAENLPPVTGSFADLGQMAMHLVRNAVEAVKGSGTITLRTAMEDGQVVFECQDTGAGIPPEIRGEIFKPFFKTKPPAEGTGLGLYICREVVEKHRGTISVESEVGKGTTFKIMLPVTK</sequence>
<dbReference type="SMART" id="SM00387">
    <property type="entry name" value="HATPase_c"/>
    <property type="match status" value="1"/>
</dbReference>
<dbReference type="InterPro" id="IPR005467">
    <property type="entry name" value="His_kinase_dom"/>
</dbReference>
<evidence type="ECO:0000256" key="5">
    <source>
        <dbReference type="SAM" id="Phobius"/>
    </source>
</evidence>
<dbReference type="EC" id="2.7.13.3" evidence="2"/>
<dbReference type="SUPFAM" id="SSF55874">
    <property type="entry name" value="ATPase domain of HSP90 chaperone/DNA topoisomerase II/histidine kinase"/>
    <property type="match status" value="1"/>
</dbReference>
<protein>
    <recommendedName>
        <fullName evidence="2">histidine kinase</fullName>
        <ecNumber evidence="2">2.7.13.3</ecNumber>
    </recommendedName>
</protein>
<dbReference type="SUPFAM" id="SSF63829">
    <property type="entry name" value="Calcium-dependent phosphotriesterase"/>
    <property type="match status" value="1"/>
</dbReference>
<dbReference type="PANTHER" id="PTHR43547">
    <property type="entry name" value="TWO-COMPONENT HISTIDINE KINASE"/>
    <property type="match status" value="1"/>
</dbReference>
<dbReference type="InterPro" id="IPR011123">
    <property type="entry name" value="Y_Y_Y"/>
</dbReference>
<evidence type="ECO:0000256" key="2">
    <source>
        <dbReference type="ARBA" id="ARBA00012438"/>
    </source>
</evidence>
<comment type="catalytic activity">
    <reaction evidence="1">
        <text>ATP + protein L-histidine = ADP + protein N-phospho-L-histidine.</text>
        <dbReference type="EC" id="2.7.13.3"/>
    </reaction>
</comment>
<evidence type="ECO:0000313" key="8">
    <source>
        <dbReference type="Proteomes" id="UP000178606"/>
    </source>
</evidence>
<dbReference type="InterPro" id="IPR036890">
    <property type="entry name" value="HATPase_C_sf"/>
</dbReference>
<feature type="coiled-coil region" evidence="4">
    <location>
        <begin position="353"/>
        <end position="394"/>
    </location>
</feature>
<dbReference type="SUPFAM" id="SSF47384">
    <property type="entry name" value="Homodimeric domain of signal transducing histidine kinase"/>
    <property type="match status" value="1"/>
</dbReference>
<reference evidence="7 8" key="1">
    <citation type="journal article" date="2016" name="Nat. Commun.">
        <title>Thousands of microbial genomes shed light on interconnected biogeochemical processes in an aquifer system.</title>
        <authorList>
            <person name="Anantharaman K."/>
            <person name="Brown C.T."/>
            <person name="Hug L.A."/>
            <person name="Sharon I."/>
            <person name="Castelle C.J."/>
            <person name="Probst A.J."/>
            <person name="Thomas B.C."/>
            <person name="Singh A."/>
            <person name="Wilkins M.J."/>
            <person name="Karaoz U."/>
            <person name="Brodie E.L."/>
            <person name="Williams K.H."/>
            <person name="Hubbard S.S."/>
            <person name="Banfield J.F."/>
        </authorList>
    </citation>
    <scope>NUCLEOTIDE SEQUENCE [LARGE SCALE GENOMIC DNA]</scope>
    <source>
        <strain evidence="8">RIFCSPLOWO2_12_FULL_64_10</strain>
    </source>
</reference>
<dbReference type="CDD" id="cd00082">
    <property type="entry name" value="HisKA"/>
    <property type="match status" value="1"/>
</dbReference>
<name>A0A1F6C3W2_HANXR</name>
<gene>
    <name evidence="7" type="ORF">A3F84_13340</name>
</gene>
<feature type="domain" description="Histidine kinase" evidence="6">
    <location>
        <begin position="403"/>
        <end position="621"/>
    </location>
</feature>
<dbReference type="PROSITE" id="PS50109">
    <property type="entry name" value="HIS_KIN"/>
    <property type="match status" value="1"/>
</dbReference>
<dbReference type="Pfam" id="PF07495">
    <property type="entry name" value="Y_Y_Y"/>
    <property type="match status" value="1"/>
</dbReference>
<dbReference type="InterPro" id="IPR013783">
    <property type="entry name" value="Ig-like_fold"/>
</dbReference>
<dbReference type="InterPro" id="IPR003661">
    <property type="entry name" value="HisK_dim/P_dom"/>
</dbReference>
<dbReference type="Gene3D" id="2.60.40.10">
    <property type="entry name" value="Immunoglobulins"/>
    <property type="match status" value="1"/>
</dbReference>
<evidence type="ECO:0000256" key="3">
    <source>
        <dbReference type="ARBA" id="ARBA00022553"/>
    </source>
</evidence>
<dbReference type="InterPro" id="IPR015943">
    <property type="entry name" value="WD40/YVTN_repeat-like_dom_sf"/>
</dbReference>
<dbReference type="Gene3D" id="2.130.10.10">
    <property type="entry name" value="YVTN repeat-like/Quinoprotein amine dehydrogenase"/>
    <property type="match status" value="3"/>
</dbReference>
<dbReference type="Pfam" id="PF02518">
    <property type="entry name" value="HATPase_c"/>
    <property type="match status" value="1"/>
</dbReference>
<dbReference type="Proteomes" id="UP000178606">
    <property type="component" value="Unassembled WGS sequence"/>
</dbReference>
<dbReference type="PRINTS" id="PR00344">
    <property type="entry name" value="BCTRLSENSOR"/>
</dbReference>
<proteinExistence type="predicted"/>
<dbReference type="InterPro" id="IPR036097">
    <property type="entry name" value="HisK_dim/P_sf"/>
</dbReference>
<dbReference type="Gene3D" id="1.10.287.130">
    <property type="match status" value="1"/>
</dbReference>
<evidence type="ECO:0000256" key="4">
    <source>
        <dbReference type="SAM" id="Coils"/>
    </source>
</evidence>
<evidence type="ECO:0000256" key="1">
    <source>
        <dbReference type="ARBA" id="ARBA00000085"/>
    </source>
</evidence>
<dbReference type="PANTHER" id="PTHR43547:SF2">
    <property type="entry name" value="HYBRID SIGNAL TRANSDUCTION HISTIDINE KINASE C"/>
    <property type="match status" value="1"/>
</dbReference>
<dbReference type="Pfam" id="PF07494">
    <property type="entry name" value="Reg_prop"/>
    <property type="match status" value="5"/>
</dbReference>
<dbReference type="InterPro" id="IPR004358">
    <property type="entry name" value="Sig_transdc_His_kin-like_C"/>
</dbReference>
<keyword evidence="5" id="KW-0472">Membrane</keyword>
<keyword evidence="4" id="KW-0175">Coiled coil</keyword>
<evidence type="ECO:0000259" key="6">
    <source>
        <dbReference type="PROSITE" id="PS50109"/>
    </source>
</evidence>
<dbReference type="AlphaFoldDB" id="A0A1F6C3W2"/>
<dbReference type="InterPro" id="IPR011110">
    <property type="entry name" value="Reg_prop"/>
</dbReference>
<dbReference type="InterPro" id="IPR003594">
    <property type="entry name" value="HATPase_dom"/>
</dbReference>